<dbReference type="InterPro" id="IPR003779">
    <property type="entry name" value="CMD-like"/>
</dbReference>
<proteinExistence type="predicted"/>
<keyword evidence="3" id="KW-1185">Reference proteome</keyword>
<name>A0ABV2D5N9_9SPHN</name>
<comment type="caution">
    <text evidence="2">The sequence shown here is derived from an EMBL/GenBank/DDBJ whole genome shotgun (WGS) entry which is preliminary data.</text>
</comment>
<dbReference type="SUPFAM" id="SSF69118">
    <property type="entry name" value="AhpD-like"/>
    <property type="match status" value="1"/>
</dbReference>
<dbReference type="InterPro" id="IPR029032">
    <property type="entry name" value="AhpD-like"/>
</dbReference>
<dbReference type="Gene3D" id="1.20.1290.10">
    <property type="entry name" value="AhpD-like"/>
    <property type="match status" value="1"/>
</dbReference>
<evidence type="ECO:0000313" key="2">
    <source>
        <dbReference type="EMBL" id="MET1757177.1"/>
    </source>
</evidence>
<reference evidence="2 3" key="1">
    <citation type="submission" date="2024-07" db="EMBL/GenBank/DDBJ databases">
        <title>Novosphingobium kalidii RD2P27.</title>
        <authorList>
            <person name="Sun J.-Q."/>
        </authorList>
    </citation>
    <scope>NUCLEOTIDE SEQUENCE [LARGE SCALE GENOMIC DNA]</scope>
    <source>
        <strain evidence="2 3">RD2P27</strain>
    </source>
</reference>
<dbReference type="PANTHER" id="PTHR34846">
    <property type="entry name" value="4-CARBOXYMUCONOLACTONE DECARBOXYLASE FAMILY PROTEIN (AFU_ORTHOLOGUE AFUA_6G11590)"/>
    <property type="match status" value="1"/>
</dbReference>
<accession>A0ABV2D5N9</accession>
<dbReference type="Pfam" id="PF02627">
    <property type="entry name" value="CMD"/>
    <property type="match status" value="1"/>
</dbReference>
<evidence type="ECO:0000313" key="3">
    <source>
        <dbReference type="Proteomes" id="UP001548713"/>
    </source>
</evidence>
<sequence>MQEPAERMREITGGPERLPGLSAEHLDARHHAAIDRLGVLYPDGTGEPLDSFYAMLAHSPDLFAGFMDLGVAIALNCALPARWREMLILRTGWLCGAPYQWGEHVLAARRAGLRDDEIERVTLGAAADGWNACERALLRAAEQLHARAMIDDETWEDLARFLDERQLLEVPLVVGHYHTTAFVQNALRARLTDYNPGLSAR</sequence>
<dbReference type="PANTHER" id="PTHR34846:SF5">
    <property type="entry name" value="CARBOXYMUCONOLACTONE DECARBOXYLASE-LIKE DOMAIN-CONTAINING PROTEIN"/>
    <property type="match status" value="1"/>
</dbReference>
<dbReference type="EMBL" id="JBEWLY010000027">
    <property type="protein sequence ID" value="MET1757177.1"/>
    <property type="molecule type" value="Genomic_DNA"/>
</dbReference>
<organism evidence="2 3">
    <name type="scientific">Novosphingobium kalidii</name>
    <dbReference type="NCBI Taxonomy" id="3230299"/>
    <lineage>
        <taxon>Bacteria</taxon>
        <taxon>Pseudomonadati</taxon>
        <taxon>Pseudomonadota</taxon>
        <taxon>Alphaproteobacteria</taxon>
        <taxon>Sphingomonadales</taxon>
        <taxon>Sphingomonadaceae</taxon>
        <taxon>Novosphingobium</taxon>
    </lineage>
</organism>
<gene>
    <name evidence="2" type="ORF">ABVV53_17185</name>
</gene>
<protein>
    <submittedName>
        <fullName evidence="2">Carboxymuconolactone decarboxylase family protein</fullName>
    </submittedName>
</protein>
<feature type="domain" description="Carboxymuconolactone decarboxylase-like" evidence="1">
    <location>
        <begin position="60"/>
        <end position="142"/>
    </location>
</feature>
<dbReference type="RefSeq" id="WP_353985657.1">
    <property type="nucleotide sequence ID" value="NZ_JBEWLY010000027.1"/>
</dbReference>
<dbReference type="Proteomes" id="UP001548713">
    <property type="component" value="Unassembled WGS sequence"/>
</dbReference>
<evidence type="ECO:0000259" key="1">
    <source>
        <dbReference type="Pfam" id="PF02627"/>
    </source>
</evidence>